<feature type="chain" id="PRO_5027046875" evidence="1">
    <location>
        <begin position="23"/>
        <end position="98"/>
    </location>
</feature>
<feature type="signal peptide" evidence="1">
    <location>
        <begin position="1"/>
        <end position="22"/>
    </location>
</feature>
<dbReference type="AlphaFoldDB" id="A0A6M2D9V9"/>
<sequence length="98" mass="11572">MVHSACLMHWALLLQAFSGAHFYSWIESVGFITVQVRKASHQWHTHCTKRTTTSQKRKKKIFFLRYTNVSYSQAHAFTHVMCLSLWRTRNLPNENFVS</sequence>
<protein>
    <submittedName>
        <fullName evidence="2">Putative secreted protein salivary gland overexpressed</fullName>
    </submittedName>
</protein>
<reference evidence="2" key="1">
    <citation type="submission" date="2019-09" db="EMBL/GenBank/DDBJ databases">
        <title>Organ-specific transcriptomic study of the physiology of the cattle tick, Rhipicephalus microplus.</title>
        <authorList>
            <person name="Tirloni L."/>
            <person name="Braz G."/>
            <person name="Gandara A.C.P."/>
            <person name="Sabadin G.A."/>
            <person name="da Silva R.M."/>
            <person name="Guizzo M.G."/>
            <person name="Machado J.A."/>
            <person name="Costa E.P."/>
            <person name="Gomes H.F."/>
            <person name="Moraes J."/>
            <person name="Mota M.B.S."/>
            <person name="Mesquita R.D."/>
            <person name="Alvarenga P.H."/>
            <person name="Alves F."/>
            <person name="Seixas A."/>
            <person name="da Fonseca R.N."/>
            <person name="Fogaca A."/>
            <person name="Logullo C."/>
            <person name="Tanaka A."/>
            <person name="Daffre S."/>
            <person name="Termignoni C."/>
            <person name="Vaz I.S.Jr."/>
            <person name="Oliveira P.L."/>
            <person name="Ribeiro J.M."/>
        </authorList>
    </citation>
    <scope>NUCLEOTIDE SEQUENCE</scope>
    <source>
        <strain evidence="2">Porto Alegre</strain>
    </source>
</reference>
<keyword evidence="1" id="KW-0732">Signal</keyword>
<organism evidence="2">
    <name type="scientific">Rhipicephalus microplus</name>
    <name type="common">Cattle tick</name>
    <name type="synonym">Boophilus microplus</name>
    <dbReference type="NCBI Taxonomy" id="6941"/>
    <lineage>
        <taxon>Eukaryota</taxon>
        <taxon>Metazoa</taxon>
        <taxon>Ecdysozoa</taxon>
        <taxon>Arthropoda</taxon>
        <taxon>Chelicerata</taxon>
        <taxon>Arachnida</taxon>
        <taxon>Acari</taxon>
        <taxon>Parasitiformes</taxon>
        <taxon>Ixodida</taxon>
        <taxon>Ixodoidea</taxon>
        <taxon>Ixodidae</taxon>
        <taxon>Rhipicephalinae</taxon>
        <taxon>Rhipicephalus</taxon>
        <taxon>Boophilus</taxon>
    </lineage>
</organism>
<dbReference type="EMBL" id="GHWJ01010152">
    <property type="protein sequence ID" value="NOV42889.1"/>
    <property type="molecule type" value="Transcribed_RNA"/>
</dbReference>
<proteinExistence type="predicted"/>
<name>A0A6M2D9V9_RHIMP</name>
<evidence type="ECO:0000256" key="1">
    <source>
        <dbReference type="SAM" id="SignalP"/>
    </source>
</evidence>
<evidence type="ECO:0000313" key="2">
    <source>
        <dbReference type="EMBL" id="NOV42889.1"/>
    </source>
</evidence>
<accession>A0A6M2D9V9</accession>